<dbReference type="InterPro" id="IPR020546">
    <property type="entry name" value="ATP_synth_F1_dsu/esu_N"/>
</dbReference>
<dbReference type="Pfam" id="PF02823">
    <property type="entry name" value="ATP-synt_DE_N"/>
    <property type="match status" value="1"/>
</dbReference>
<keyword evidence="1" id="KW-0139">CF(1)</keyword>
<dbReference type="Proteomes" id="UP001157947">
    <property type="component" value="Unassembled WGS sequence"/>
</dbReference>
<comment type="caution">
    <text evidence="4">The sequence shown here is derived from an EMBL/GenBank/DDBJ whole genome shotgun (WGS) entry which is preliminary data.</text>
</comment>
<organism evidence="4 5">
    <name type="scientific">Venenivibrio stagnispumantis</name>
    <dbReference type="NCBI Taxonomy" id="407998"/>
    <lineage>
        <taxon>Bacteria</taxon>
        <taxon>Pseudomonadati</taxon>
        <taxon>Aquificota</taxon>
        <taxon>Aquificia</taxon>
        <taxon>Aquificales</taxon>
        <taxon>Hydrogenothermaceae</taxon>
        <taxon>Venenivibrio</taxon>
    </lineage>
</organism>
<evidence type="ECO:0000259" key="3">
    <source>
        <dbReference type="Pfam" id="PF02823"/>
    </source>
</evidence>
<keyword evidence="5" id="KW-1185">Reference proteome</keyword>
<dbReference type="RefSeq" id="WP_265134124.1">
    <property type="nucleotide sequence ID" value="NZ_FXTX01000006.1"/>
</dbReference>
<evidence type="ECO:0000256" key="2">
    <source>
        <dbReference type="SAM" id="Coils"/>
    </source>
</evidence>
<gene>
    <name evidence="4" type="ORF">SAMN06264868_10633</name>
</gene>
<evidence type="ECO:0000256" key="1">
    <source>
        <dbReference type="ARBA" id="ARBA00023196"/>
    </source>
</evidence>
<feature type="domain" description="ATP synthase F1 complex delta/epsilon subunit N-terminal" evidence="3">
    <location>
        <begin position="4"/>
        <end position="81"/>
    </location>
</feature>
<dbReference type="EMBL" id="FXTX01000006">
    <property type="protein sequence ID" value="SMP08554.1"/>
    <property type="molecule type" value="Genomic_DNA"/>
</dbReference>
<dbReference type="GO" id="GO:0015986">
    <property type="term" value="P:proton motive force-driven ATP synthesis"/>
    <property type="evidence" value="ECO:0007669"/>
    <property type="project" value="InterPro"/>
</dbReference>
<reference evidence="4" key="1">
    <citation type="submission" date="2017-05" db="EMBL/GenBank/DDBJ databases">
        <authorList>
            <person name="Varghese N."/>
            <person name="Submissions S."/>
        </authorList>
    </citation>
    <scope>NUCLEOTIDE SEQUENCE</scope>
    <source>
        <strain evidence="4">DSM 18763</strain>
    </source>
</reference>
<accession>A0AA46ADT0</accession>
<sequence length="130" mass="15217">MNYFTLRFLTPEKEQIFKAKYLSVEDTAGSLGIYPKHIDYITPLSRSLGYFIDEADNKIYIAYDYGLLKISNNNVSVISRTILTGTNLQQLKEELEKKVQKTTIFEKQLRENIKTLERMIMKEIIEIERG</sequence>
<evidence type="ECO:0000313" key="4">
    <source>
        <dbReference type="EMBL" id="SMP08554.1"/>
    </source>
</evidence>
<dbReference type="Gene3D" id="2.60.15.10">
    <property type="entry name" value="F0F1 ATP synthase delta/epsilon subunit, N-terminal"/>
    <property type="match status" value="1"/>
</dbReference>
<dbReference type="GO" id="GO:0045259">
    <property type="term" value="C:proton-transporting ATP synthase complex"/>
    <property type="evidence" value="ECO:0007669"/>
    <property type="project" value="UniProtKB-KW"/>
</dbReference>
<name>A0AA46ADT0_9AQUI</name>
<dbReference type="InterPro" id="IPR036771">
    <property type="entry name" value="ATPsynth_dsu/esu_N"/>
</dbReference>
<protein>
    <submittedName>
        <fullName evidence="4">F-type H+-transporting ATPase subunit epsilon</fullName>
    </submittedName>
</protein>
<proteinExistence type="predicted"/>
<dbReference type="AlphaFoldDB" id="A0AA46ADT0"/>
<keyword evidence="2" id="KW-0175">Coiled coil</keyword>
<keyword evidence="1" id="KW-0066">ATP synthesis</keyword>
<feature type="coiled-coil region" evidence="2">
    <location>
        <begin position="88"/>
        <end position="126"/>
    </location>
</feature>
<dbReference type="SUPFAM" id="SSF51344">
    <property type="entry name" value="Epsilon subunit of F1F0-ATP synthase N-terminal domain"/>
    <property type="match status" value="1"/>
</dbReference>
<evidence type="ECO:0000313" key="5">
    <source>
        <dbReference type="Proteomes" id="UP001157947"/>
    </source>
</evidence>